<feature type="region of interest" description="Disordered" evidence="1">
    <location>
        <begin position="1"/>
        <end position="22"/>
    </location>
</feature>
<name>A0ABS8TGV5_DATST</name>
<dbReference type="Proteomes" id="UP000823775">
    <property type="component" value="Unassembled WGS sequence"/>
</dbReference>
<dbReference type="InterPro" id="IPR029000">
    <property type="entry name" value="Cyclophilin-like_dom_sf"/>
</dbReference>
<sequence>MRPVRDSVAERLEADDGEFGGGGIGGSSEVDDMCTGNHGPCLCDTWVFCGNKEACGDKFGECWLKKQKDTLAPDSLNEGTKIMWTSGIIFGKGETMLRSNCKIEKEEGNPVSFCQNVPHSLLLTFWSCAVFATVLVANFSCGNSRTSLGCTRRSHKDVTFISLLHYYITTSNSEQLRFDDMASFGPPYALLQGSLGAQNMTEAVPSEFCPEIRRGSVAWVGSGPEFFISLANHQEWKKSYTVFGYVLPEDM</sequence>
<evidence type="ECO:0000313" key="2">
    <source>
        <dbReference type="EMBL" id="MCD7470737.1"/>
    </source>
</evidence>
<dbReference type="PANTHER" id="PTHR46873">
    <property type="entry name" value="EXPRESSED PROTEIN"/>
    <property type="match status" value="1"/>
</dbReference>
<comment type="caution">
    <text evidence="2">The sequence shown here is derived from an EMBL/GenBank/DDBJ whole genome shotgun (WGS) entry which is preliminary data.</text>
</comment>
<accession>A0ABS8TGV5</accession>
<evidence type="ECO:0000313" key="3">
    <source>
        <dbReference type="Proteomes" id="UP000823775"/>
    </source>
</evidence>
<dbReference type="SUPFAM" id="SSF50891">
    <property type="entry name" value="Cyclophilin-like"/>
    <property type="match status" value="1"/>
</dbReference>
<keyword evidence="3" id="KW-1185">Reference proteome</keyword>
<organism evidence="2 3">
    <name type="scientific">Datura stramonium</name>
    <name type="common">Jimsonweed</name>
    <name type="synonym">Common thornapple</name>
    <dbReference type="NCBI Taxonomy" id="4076"/>
    <lineage>
        <taxon>Eukaryota</taxon>
        <taxon>Viridiplantae</taxon>
        <taxon>Streptophyta</taxon>
        <taxon>Embryophyta</taxon>
        <taxon>Tracheophyta</taxon>
        <taxon>Spermatophyta</taxon>
        <taxon>Magnoliopsida</taxon>
        <taxon>eudicotyledons</taxon>
        <taxon>Gunneridae</taxon>
        <taxon>Pentapetalae</taxon>
        <taxon>asterids</taxon>
        <taxon>lamiids</taxon>
        <taxon>Solanales</taxon>
        <taxon>Solanaceae</taxon>
        <taxon>Solanoideae</taxon>
        <taxon>Datureae</taxon>
        <taxon>Datura</taxon>
    </lineage>
</organism>
<feature type="compositionally biased region" description="Basic and acidic residues" evidence="1">
    <location>
        <begin position="1"/>
        <end position="14"/>
    </location>
</feature>
<dbReference type="PANTHER" id="PTHR46873:SF1">
    <property type="entry name" value="EXPRESSED PROTEIN"/>
    <property type="match status" value="1"/>
</dbReference>
<evidence type="ECO:0008006" key="4">
    <source>
        <dbReference type="Google" id="ProtNLM"/>
    </source>
</evidence>
<reference evidence="2 3" key="1">
    <citation type="journal article" date="2021" name="BMC Genomics">
        <title>Datura genome reveals duplications of psychoactive alkaloid biosynthetic genes and high mutation rate following tissue culture.</title>
        <authorList>
            <person name="Rajewski A."/>
            <person name="Carter-House D."/>
            <person name="Stajich J."/>
            <person name="Litt A."/>
        </authorList>
    </citation>
    <scope>NUCLEOTIDE SEQUENCE [LARGE SCALE GENOMIC DNA]</scope>
    <source>
        <strain evidence="2">AR-01</strain>
    </source>
</reference>
<evidence type="ECO:0000256" key="1">
    <source>
        <dbReference type="SAM" id="MobiDB-lite"/>
    </source>
</evidence>
<proteinExistence type="predicted"/>
<protein>
    <recommendedName>
        <fullName evidence="4">Peptidylprolyl isomerase</fullName>
    </recommendedName>
</protein>
<dbReference type="EMBL" id="JACEIK010001600">
    <property type="protein sequence ID" value="MCD7470737.1"/>
    <property type="molecule type" value="Genomic_DNA"/>
</dbReference>
<gene>
    <name evidence="2" type="ORF">HAX54_010838</name>
</gene>